<gene>
    <name evidence="2" type="ORF">RUM43_013485</name>
</gene>
<evidence type="ECO:0000256" key="1">
    <source>
        <dbReference type="SAM" id="Phobius"/>
    </source>
</evidence>
<evidence type="ECO:0000313" key="2">
    <source>
        <dbReference type="EMBL" id="KAK6632715.1"/>
    </source>
</evidence>
<reference evidence="2 3" key="1">
    <citation type="submission" date="2023-10" db="EMBL/GenBank/DDBJ databases">
        <title>Genomes of two closely related lineages of the louse Polyplax serrata with different host specificities.</title>
        <authorList>
            <person name="Martinu J."/>
            <person name="Tarabai H."/>
            <person name="Stefka J."/>
            <person name="Hypsa V."/>
        </authorList>
    </citation>
    <scope>NUCLEOTIDE SEQUENCE [LARGE SCALE GENOMIC DNA]</scope>
    <source>
        <strain evidence="2">HR10_N</strain>
    </source>
</reference>
<evidence type="ECO:0000313" key="3">
    <source>
        <dbReference type="Proteomes" id="UP001372834"/>
    </source>
</evidence>
<sequence length="169" mass="19577">MFELLMLFQVVNFIFDTPSAELYSAEHDMTRSPCVPISHAIVINAVGKRHNLLFAIRQWDKLSSTPLHSHEEIHPHHGAGAKTQSARFVTRPVYMFRRLKDAIARYFTIIVGLLYLIQMLQLIIVDSKMYSIRLKNVEIVRRKTSRSCKRAKIGPCSTLWQITKTIRKL</sequence>
<keyword evidence="1" id="KW-0472">Membrane</keyword>
<keyword evidence="1" id="KW-1133">Transmembrane helix</keyword>
<protein>
    <submittedName>
        <fullName evidence="2">Uncharacterized protein</fullName>
    </submittedName>
</protein>
<keyword evidence="1" id="KW-0812">Transmembrane</keyword>
<dbReference type="AlphaFoldDB" id="A0AAN8RYD0"/>
<organism evidence="2 3">
    <name type="scientific">Polyplax serrata</name>
    <name type="common">Common mouse louse</name>
    <dbReference type="NCBI Taxonomy" id="468196"/>
    <lineage>
        <taxon>Eukaryota</taxon>
        <taxon>Metazoa</taxon>
        <taxon>Ecdysozoa</taxon>
        <taxon>Arthropoda</taxon>
        <taxon>Hexapoda</taxon>
        <taxon>Insecta</taxon>
        <taxon>Pterygota</taxon>
        <taxon>Neoptera</taxon>
        <taxon>Paraneoptera</taxon>
        <taxon>Psocodea</taxon>
        <taxon>Troctomorpha</taxon>
        <taxon>Phthiraptera</taxon>
        <taxon>Anoplura</taxon>
        <taxon>Polyplacidae</taxon>
        <taxon>Polyplax</taxon>
    </lineage>
</organism>
<proteinExistence type="predicted"/>
<comment type="caution">
    <text evidence="2">The sequence shown here is derived from an EMBL/GenBank/DDBJ whole genome shotgun (WGS) entry which is preliminary data.</text>
</comment>
<dbReference type="Proteomes" id="UP001372834">
    <property type="component" value="Unassembled WGS sequence"/>
</dbReference>
<feature type="transmembrane region" description="Helical" evidence="1">
    <location>
        <begin position="103"/>
        <end position="125"/>
    </location>
</feature>
<dbReference type="EMBL" id="JAWJWE010000007">
    <property type="protein sequence ID" value="KAK6632715.1"/>
    <property type="molecule type" value="Genomic_DNA"/>
</dbReference>
<name>A0AAN8RYD0_POLSC</name>
<accession>A0AAN8RYD0</accession>